<gene>
    <name evidence="6" type="ORF">SAMN06265374_1426</name>
</gene>
<keyword evidence="7" id="KW-1185">Reference proteome</keyword>
<evidence type="ECO:0000256" key="3">
    <source>
        <dbReference type="ARBA" id="ARBA00023163"/>
    </source>
</evidence>
<evidence type="ECO:0000259" key="5">
    <source>
        <dbReference type="PROSITE" id="PS50977"/>
    </source>
</evidence>
<dbReference type="InterPro" id="IPR036271">
    <property type="entry name" value="Tet_transcr_reg_TetR-rel_C_sf"/>
</dbReference>
<evidence type="ECO:0000256" key="1">
    <source>
        <dbReference type="ARBA" id="ARBA00023015"/>
    </source>
</evidence>
<evidence type="ECO:0000256" key="4">
    <source>
        <dbReference type="PROSITE-ProRule" id="PRU00335"/>
    </source>
</evidence>
<sequence>MAKAEVAIRRRAPSKKSLETKARILDAAETLFARRGFDGTSVRDIAKLAGVQVALVHHHGGPKEDLFHQVISRRAKPLSDLRLTALESLKSAGEGLTVRAVLACFVEPFLDRTLKDEAPWRAYGRLIALVSADERWREIAADCFDPTAAVFVDELSELMPEATRLQVSSAFVFMVSGMLALTASSWRIGAVAQSDDAADLSGTLLDFCEAGFSSVCGGANPSA</sequence>
<dbReference type="PANTHER" id="PTHR30055">
    <property type="entry name" value="HTH-TYPE TRANSCRIPTIONAL REGULATOR RUTR"/>
    <property type="match status" value="1"/>
</dbReference>
<accession>A0ABY1NPD3</accession>
<protein>
    <submittedName>
        <fullName evidence="6">Transcriptional regulator, TetR family</fullName>
    </submittedName>
</protein>
<feature type="DNA-binding region" description="H-T-H motif" evidence="4">
    <location>
        <begin position="41"/>
        <end position="60"/>
    </location>
</feature>
<dbReference type="PANTHER" id="PTHR30055:SF234">
    <property type="entry name" value="HTH-TYPE TRANSCRIPTIONAL REGULATOR BETI"/>
    <property type="match status" value="1"/>
</dbReference>
<evidence type="ECO:0000313" key="7">
    <source>
        <dbReference type="Proteomes" id="UP001157914"/>
    </source>
</evidence>
<dbReference type="Gene3D" id="1.10.357.10">
    <property type="entry name" value="Tetracycline Repressor, domain 2"/>
    <property type="match status" value="1"/>
</dbReference>
<dbReference type="Proteomes" id="UP001157914">
    <property type="component" value="Unassembled WGS sequence"/>
</dbReference>
<evidence type="ECO:0000256" key="2">
    <source>
        <dbReference type="ARBA" id="ARBA00023125"/>
    </source>
</evidence>
<dbReference type="InterPro" id="IPR050109">
    <property type="entry name" value="HTH-type_TetR-like_transc_reg"/>
</dbReference>
<organism evidence="6 7">
    <name type="scientific">Roseibium denhamense</name>
    <dbReference type="NCBI Taxonomy" id="76305"/>
    <lineage>
        <taxon>Bacteria</taxon>
        <taxon>Pseudomonadati</taxon>
        <taxon>Pseudomonadota</taxon>
        <taxon>Alphaproteobacteria</taxon>
        <taxon>Hyphomicrobiales</taxon>
        <taxon>Stappiaceae</taxon>
        <taxon>Roseibium</taxon>
    </lineage>
</organism>
<dbReference type="PRINTS" id="PR00455">
    <property type="entry name" value="HTHTETR"/>
</dbReference>
<proteinExistence type="predicted"/>
<dbReference type="InterPro" id="IPR041586">
    <property type="entry name" value="PsrA_TetR_C"/>
</dbReference>
<dbReference type="SUPFAM" id="SSF46689">
    <property type="entry name" value="Homeodomain-like"/>
    <property type="match status" value="1"/>
</dbReference>
<dbReference type="EMBL" id="FXTT01000002">
    <property type="protein sequence ID" value="SMP14360.1"/>
    <property type="molecule type" value="Genomic_DNA"/>
</dbReference>
<keyword evidence="3" id="KW-0804">Transcription</keyword>
<dbReference type="InterPro" id="IPR009057">
    <property type="entry name" value="Homeodomain-like_sf"/>
</dbReference>
<name>A0ABY1NPD3_9HYPH</name>
<dbReference type="Pfam" id="PF00440">
    <property type="entry name" value="TetR_N"/>
    <property type="match status" value="1"/>
</dbReference>
<keyword evidence="1" id="KW-0805">Transcription regulation</keyword>
<dbReference type="InterPro" id="IPR001647">
    <property type="entry name" value="HTH_TetR"/>
</dbReference>
<evidence type="ECO:0000313" key="6">
    <source>
        <dbReference type="EMBL" id="SMP14360.1"/>
    </source>
</evidence>
<comment type="caution">
    <text evidence="6">The sequence shown here is derived from an EMBL/GenBank/DDBJ whole genome shotgun (WGS) entry which is preliminary data.</text>
</comment>
<dbReference type="SUPFAM" id="SSF48498">
    <property type="entry name" value="Tetracyclin repressor-like, C-terminal domain"/>
    <property type="match status" value="1"/>
</dbReference>
<dbReference type="RefSeq" id="WP_155194261.1">
    <property type="nucleotide sequence ID" value="NZ_BAAAEA010000003.1"/>
</dbReference>
<feature type="domain" description="HTH tetR-type" evidence="5">
    <location>
        <begin position="18"/>
        <end position="78"/>
    </location>
</feature>
<dbReference type="Pfam" id="PF17939">
    <property type="entry name" value="TetR_C_30"/>
    <property type="match status" value="1"/>
</dbReference>
<dbReference type="PROSITE" id="PS50977">
    <property type="entry name" value="HTH_TETR_2"/>
    <property type="match status" value="1"/>
</dbReference>
<keyword evidence="2 4" id="KW-0238">DNA-binding</keyword>
<reference evidence="6 7" key="1">
    <citation type="submission" date="2017-05" db="EMBL/GenBank/DDBJ databases">
        <authorList>
            <person name="Varghese N."/>
            <person name="Submissions S."/>
        </authorList>
    </citation>
    <scope>NUCLEOTIDE SEQUENCE [LARGE SCALE GENOMIC DNA]</scope>
    <source>
        <strain evidence="6 7">DSM 15949</strain>
    </source>
</reference>